<dbReference type="SUPFAM" id="SSF53756">
    <property type="entry name" value="UDP-Glycosyltransferase/glycogen phosphorylase"/>
    <property type="match status" value="1"/>
</dbReference>
<dbReference type="EMBL" id="RJJU01000020">
    <property type="protein sequence ID" value="RUM07792.1"/>
    <property type="molecule type" value="Genomic_DNA"/>
</dbReference>
<evidence type="ECO:0000313" key="2">
    <source>
        <dbReference type="EMBL" id="RUM07792.1"/>
    </source>
</evidence>
<dbReference type="InterPro" id="IPR001296">
    <property type="entry name" value="Glyco_trans_1"/>
</dbReference>
<reference evidence="2 3" key="1">
    <citation type="submission" date="2018-11" db="EMBL/GenBank/DDBJ databases">
        <authorList>
            <person name="Huo Y."/>
        </authorList>
    </citation>
    <scope>NUCLEOTIDE SEQUENCE [LARGE SCALE GENOMIC DNA]</scope>
    <source>
        <strain evidence="2 3">CCBAU 33202</strain>
    </source>
</reference>
<comment type="caution">
    <text evidence="2">The sequence shown here is derived from an EMBL/GenBank/DDBJ whole genome shotgun (WGS) entry which is preliminary data.</text>
</comment>
<proteinExistence type="predicted"/>
<dbReference type="PANTHER" id="PTHR46401:SF8">
    <property type="entry name" value="BLL6006 PROTEIN"/>
    <property type="match status" value="1"/>
</dbReference>
<gene>
    <name evidence="2" type="ORF">EFB14_29005</name>
</gene>
<keyword evidence="3" id="KW-1185">Reference proteome</keyword>
<dbReference type="PANTHER" id="PTHR46401">
    <property type="entry name" value="GLYCOSYLTRANSFERASE WBBK-RELATED"/>
    <property type="match status" value="1"/>
</dbReference>
<dbReference type="Gene3D" id="3.40.50.2000">
    <property type="entry name" value="Glycogen Phosphorylase B"/>
    <property type="match status" value="1"/>
</dbReference>
<protein>
    <submittedName>
        <fullName evidence="2">Glycosyltransferase</fullName>
    </submittedName>
</protein>
<feature type="domain" description="Glycosyl transferase family 1" evidence="1">
    <location>
        <begin position="206"/>
        <end position="325"/>
    </location>
</feature>
<name>A0ABY0B1F6_9HYPH</name>
<sequence length="388" mass="42606">MAPVDAGAAHIVNGPERTLRIGIELISDPTWMGGVLYLQNLAICLSRLPANERPHVELLGAPDVVGKFLAENHLADALGRKKGLLKRIARKIGLKIAQPPIDIVYPGFGREVEGAVTLRWIPDFQHRYLPHLFSADEIAARDRSIAELAAKPGVIVLSSEVAAADFRSFYPGQPATPRVWHFCSLLETQGAADDSIVGKFGLPSKFLYLPNQFWAHKNHIAVLNALTILKRDHGLTIPLVCTGAQSDRRNESHFAGLLAFIEENGLQDQVKLLGLIDRVTQVEIFRRAAAIVQPSLFEGWSTVVEDTRAIGRPIFLSDLPVHREQDPARCTYFDPDEPSDLAAKLAAAWPGLVPGPDRASEQKALHEMEGRILDAGRVFHDIARQAIG</sequence>
<evidence type="ECO:0000313" key="3">
    <source>
        <dbReference type="Proteomes" id="UP000272004"/>
    </source>
</evidence>
<evidence type="ECO:0000259" key="1">
    <source>
        <dbReference type="Pfam" id="PF00534"/>
    </source>
</evidence>
<dbReference type="Pfam" id="PF00534">
    <property type="entry name" value="Glycos_transf_1"/>
    <property type="match status" value="1"/>
</dbReference>
<dbReference type="Proteomes" id="UP000272004">
    <property type="component" value="Unassembled WGS sequence"/>
</dbReference>
<organism evidence="2 3">
    <name type="scientific">Rhizobium fabae</name>
    <dbReference type="NCBI Taxonomy" id="573179"/>
    <lineage>
        <taxon>Bacteria</taxon>
        <taxon>Pseudomonadati</taxon>
        <taxon>Pseudomonadota</taxon>
        <taxon>Alphaproteobacteria</taxon>
        <taxon>Hyphomicrobiales</taxon>
        <taxon>Rhizobiaceae</taxon>
        <taxon>Rhizobium/Agrobacterium group</taxon>
        <taxon>Rhizobium</taxon>
    </lineage>
</organism>
<accession>A0ABY0B1F6</accession>